<reference evidence="2" key="1">
    <citation type="submission" date="2020-09" db="EMBL/GenBank/DDBJ databases">
        <title>Genome-Enabled Discovery of Anthraquinone Biosynthesis in Senna tora.</title>
        <authorList>
            <person name="Kang S.-H."/>
            <person name="Pandey R.P."/>
            <person name="Lee C.-M."/>
            <person name="Sim J.-S."/>
            <person name="Jeong J.-T."/>
            <person name="Choi B.-S."/>
            <person name="Jung M."/>
            <person name="Ginzburg D."/>
            <person name="Zhao K."/>
            <person name="Won S.Y."/>
            <person name="Oh T.-J."/>
            <person name="Yu Y."/>
            <person name="Kim N.-H."/>
            <person name="Lee O.R."/>
            <person name="Lee T.-H."/>
            <person name="Bashyal P."/>
            <person name="Kim T.-S."/>
            <person name="Lee W.-H."/>
            <person name="Kawkins C."/>
            <person name="Kim C.-K."/>
            <person name="Kim J.S."/>
            <person name="Ahn B.O."/>
            <person name="Rhee S.Y."/>
            <person name="Sohng J.K."/>
        </authorList>
    </citation>
    <scope>NUCLEOTIDE SEQUENCE</scope>
    <source>
        <tissue evidence="2">Leaf</tissue>
    </source>
</reference>
<evidence type="ECO:0000313" key="3">
    <source>
        <dbReference type="Proteomes" id="UP000634136"/>
    </source>
</evidence>
<organism evidence="2 3">
    <name type="scientific">Senna tora</name>
    <dbReference type="NCBI Taxonomy" id="362788"/>
    <lineage>
        <taxon>Eukaryota</taxon>
        <taxon>Viridiplantae</taxon>
        <taxon>Streptophyta</taxon>
        <taxon>Embryophyta</taxon>
        <taxon>Tracheophyta</taxon>
        <taxon>Spermatophyta</taxon>
        <taxon>Magnoliopsida</taxon>
        <taxon>eudicotyledons</taxon>
        <taxon>Gunneridae</taxon>
        <taxon>Pentapetalae</taxon>
        <taxon>rosids</taxon>
        <taxon>fabids</taxon>
        <taxon>Fabales</taxon>
        <taxon>Fabaceae</taxon>
        <taxon>Caesalpinioideae</taxon>
        <taxon>Cassia clade</taxon>
        <taxon>Senna</taxon>
    </lineage>
</organism>
<sequence length="101" mass="11644">MRRISVNDDIYFSEIPEEQGPEASSSSKKRRRGSVDRDEKYIEALKDLVLIAQELRKVGGLTALELHRAHAELKSSVLLWMLFKDVPDENKAEFVRELIMT</sequence>
<proteinExistence type="predicted"/>
<keyword evidence="3" id="KW-1185">Reference proteome</keyword>
<evidence type="ECO:0000256" key="1">
    <source>
        <dbReference type="SAM" id="MobiDB-lite"/>
    </source>
</evidence>
<accession>A0A834WN64</accession>
<name>A0A834WN64_9FABA</name>
<feature type="region of interest" description="Disordered" evidence="1">
    <location>
        <begin position="16"/>
        <end position="37"/>
    </location>
</feature>
<gene>
    <name evidence="2" type="ORF">G2W53_018282</name>
</gene>
<protein>
    <submittedName>
        <fullName evidence="2">Uncharacterized protein</fullName>
    </submittedName>
</protein>
<dbReference type="AlphaFoldDB" id="A0A834WN64"/>
<evidence type="ECO:0000313" key="2">
    <source>
        <dbReference type="EMBL" id="KAF7827118.1"/>
    </source>
</evidence>
<dbReference type="EMBL" id="JAAIUW010000006">
    <property type="protein sequence ID" value="KAF7827118.1"/>
    <property type="molecule type" value="Genomic_DNA"/>
</dbReference>
<comment type="caution">
    <text evidence="2">The sequence shown here is derived from an EMBL/GenBank/DDBJ whole genome shotgun (WGS) entry which is preliminary data.</text>
</comment>
<dbReference type="Proteomes" id="UP000634136">
    <property type="component" value="Unassembled WGS sequence"/>
</dbReference>